<dbReference type="PANTHER" id="PTHR43227:SF8">
    <property type="entry name" value="DIACETYLCHITOBIOSE UPTAKE SYSTEM PERMEASE PROTEIN DASB"/>
    <property type="match status" value="1"/>
</dbReference>
<evidence type="ECO:0000313" key="10">
    <source>
        <dbReference type="Proteomes" id="UP000533269"/>
    </source>
</evidence>
<feature type="transmembrane region" description="Helical" evidence="7">
    <location>
        <begin position="95"/>
        <end position="116"/>
    </location>
</feature>
<evidence type="ECO:0000313" key="9">
    <source>
        <dbReference type="EMBL" id="MBB2902537.1"/>
    </source>
</evidence>
<dbReference type="PANTHER" id="PTHR43227">
    <property type="entry name" value="BLL4140 PROTEIN"/>
    <property type="match status" value="1"/>
</dbReference>
<keyword evidence="5 7" id="KW-1133">Transmembrane helix</keyword>
<dbReference type="GO" id="GO:0055085">
    <property type="term" value="P:transmembrane transport"/>
    <property type="evidence" value="ECO:0007669"/>
    <property type="project" value="InterPro"/>
</dbReference>
<dbReference type="EMBL" id="JACHVY010000003">
    <property type="protein sequence ID" value="MBB2902537.1"/>
    <property type="molecule type" value="Genomic_DNA"/>
</dbReference>
<keyword evidence="2 7" id="KW-0813">Transport</keyword>
<comment type="caution">
    <text evidence="9">The sequence shown here is derived from an EMBL/GenBank/DDBJ whole genome shotgun (WGS) entry which is preliminary data.</text>
</comment>
<feature type="transmembrane region" description="Helical" evidence="7">
    <location>
        <begin position="285"/>
        <end position="305"/>
    </location>
</feature>
<feature type="transmembrane region" description="Helical" evidence="7">
    <location>
        <begin position="25"/>
        <end position="50"/>
    </location>
</feature>
<dbReference type="RefSeq" id="WP_183392295.1">
    <property type="nucleotide sequence ID" value="NZ_JACHVY010000003.1"/>
</dbReference>
<evidence type="ECO:0000256" key="1">
    <source>
        <dbReference type="ARBA" id="ARBA00004651"/>
    </source>
</evidence>
<dbReference type="InterPro" id="IPR035906">
    <property type="entry name" value="MetI-like_sf"/>
</dbReference>
<dbReference type="PROSITE" id="PS50928">
    <property type="entry name" value="ABC_TM1"/>
    <property type="match status" value="1"/>
</dbReference>
<keyword evidence="4 7" id="KW-0812">Transmembrane</keyword>
<name>A0A7W4XYH5_KINRA</name>
<dbReference type="Pfam" id="PF00528">
    <property type="entry name" value="BPD_transp_1"/>
    <property type="match status" value="1"/>
</dbReference>
<protein>
    <submittedName>
        <fullName evidence="9">Multiple sugar transport system permease protein</fullName>
    </submittedName>
</protein>
<feature type="transmembrane region" description="Helical" evidence="7">
    <location>
        <begin position="128"/>
        <end position="150"/>
    </location>
</feature>
<dbReference type="AlphaFoldDB" id="A0A7W4XYH5"/>
<feature type="transmembrane region" description="Helical" evidence="7">
    <location>
        <begin position="177"/>
        <end position="201"/>
    </location>
</feature>
<evidence type="ECO:0000256" key="3">
    <source>
        <dbReference type="ARBA" id="ARBA00022475"/>
    </source>
</evidence>
<feature type="domain" description="ABC transmembrane type-1" evidence="8">
    <location>
        <begin position="92"/>
        <end position="304"/>
    </location>
</feature>
<gene>
    <name evidence="9" type="ORF">FHR75_003368</name>
</gene>
<keyword evidence="9" id="KW-0762">Sugar transport</keyword>
<accession>A0A7W4XYH5</accession>
<dbReference type="InterPro" id="IPR000515">
    <property type="entry name" value="MetI-like"/>
</dbReference>
<dbReference type="Gene3D" id="1.10.3720.10">
    <property type="entry name" value="MetI-like"/>
    <property type="match status" value="1"/>
</dbReference>
<dbReference type="SUPFAM" id="SSF161098">
    <property type="entry name" value="MetI-like"/>
    <property type="match status" value="1"/>
</dbReference>
<dbReference type="Proteomes" id="UP000533269">
    <property type="component" value="Unassembled WGS sequence"/>
</dbReference>
<evidence type="ECO:0000256" key="4">
    <source>
        <dbReference type="ARBA" id="ARBA00022692"/>
    </source>
</evidence>
<reference evidence="9 10" key="2">
    <citation type="submission" date="2020-08" db="EMBL/GenBank/DDBJ databases">
        <authorList>
            <person name="Partida-Martinez L."/>
            <person name="Huntemann M."/>
            <person name="Clum A."/>
            <person name="Wang J."/>
            <person name="Palaniappan K."/>
            <person name="Ritter S."/>
            <person name="Chen I.-M."/>
            <person name="Stamatis D."/>
            <person name="Reddy T."/>
            <person name="O'Malley R."/>
            <person name="Daum C."/>
            <person name="Shapiro N."/>
            <person name="Ivanova N."/>
            <person name="Kyrpides N."/>
            <person name="Woyke T."/>
        </authorList>
    </citation>
    <scope>NUCLEOTIDE SEQUENCE [LARGE SCALE GENOMIC DNA]</scope>
    <source>
        <strain evidence="9 10">AS2.23</strain>
    </source>
</reference>
<dbReference type="InterPro" id="IPR050809">
    <property type="entry name" value="UgpAE/MalFG_permease"/>
</dbReference>
<evidence type="ECO:0000256" key="5">
    <source>
        <dbReference type="ARBA" id="ARBA00022989"/>
    </source>
</evidence>
<evidence type="ECO:0000256" key="2">
    <source>
        <dbReference type="ARBA" id="ARBA00022448"/>
    </source>
</evidence>
<comment type="similarity">
    <text evidence="7">Belongs to the binding-protein-dependent transport system permease family.</text>
</comment>
<proteinExistence type="inferred from homology"/>
<comment type="subcellular location">
    <subcellularLocation>
        <location evidence="1 7">Cell membrane</location>
        <topology evidence="1 7">Multi-pass membrane protein</topology>
    </subcellularLocation>
</comment>
<feature type="transmembrane region" description="Helical" evidence="7">
    <location>
        <begin position="222"/>
        <end position="244"/>
    </location>
</feature>
<dbReference type="GO" id="GO:0005886">
    <property type="term" value="C:plasma membrane"/>
    <property type="evidence" value="ECO:0007669"/>
    <property type="project" value="UniProtKB-SubCell"/>
</dbReference>
<evidence type="ECO:0000259" key="8">
    <source>
        <dbReference type="PROSITE" id="PS50928"/>
    </source>
</evidence>
<evidence type="ECO:0000256" key="7">
    <source>
        <dbReference type="RuleBase" id="RU363032"/>
    </source>
</evidence>
<organism evidence="9 10">
    <name type="scientific">Kineococcus radiotolerans</name>
    <dbReference type="NCBI Taxonomy" id="131568"/>
    <lineage>
        <taxon>Bacteria</taxon>
        <taxon>Bacillati</taxon>
        <taxon>Actinomycetota</taxon>
        <taxon>Actinomycetes</taxon>
        <taxon>Kineosporiales</taxon>
        <taxon>Kineosporiaceae</taxon>
        <taxon>Kineococcus</taxon>
    </lineage>
</organism>
<sequence>MSSTTGTARHPGPGRRTAARAGQRVAPYLFVAPFAVLFLVFLVAPILLALGTSLFARKSAGGLGFGGSTRTVFAGLSNYATALTDSDFVAGFGRVLLYGVVQVPVMLLLALGLALLFDSAAVRFRKFFQAAVFVPFAIPGVIAALLWGFLYQPGVSPLVGFLAGLGVDADFLAPGTVLWSLANIGVWSSTGINMIILFAALQSVPTEVGEAARMDGAGEARIALSVKLPLIAPALLLTTLSSVIGTLQLFSEPNVLRNVTSNITSDYTPNMAIYSASSEGQDPNLAAAMAVLLGLATLVLSLVLMRISNRRNGALS</sequence>
<keyword evidence="6 7" id="KW-0472">Membrane</keyword>
<reference evidence="9 10" key="1">
    <citation type="submission" date="2020-08" db="EMBL/GenBank/DDBJ databases">
        <title>The Agave Microbiome: Exploring the role of microbial communities in plant adaptations to desert environments.</title>
        <authorList>
            <person name="Partida-Martinez L.P."/>
        </authorList>
    </citation>
    <scope>NUCLEOTIDE SEQUENCE [LARGE SCALE GENOMIC DNA]</scope>
    <source>
        <strain evidence="9 10">AS2.23</strain>
    </source>
</reference>
<evidence type="ECO:0000256" key="6">
    <source>
        <dbReference type="ARBA" id="ARBA00023136"/>
    </source>
</evidence>
<keyword evidence="3" id="KW-1003">Cell membrane</keyword>